<evidence type="ECO:0000313" key="2">
    <source>
        <dbReference type="EMBL" id="GID67229.1"/>
    </source>
</evidence>
<evidence type="ECO:0000313" key="3">
    <source>
        <dbReference type="Proteomes" id="UP000619479"/>
    </source>
</evidence>
<accession>A0A919IJZ7</accession>
<dbReference type="EMBL" id="BOMH01000038">
    <property type="protein sequence ID" value="GID67229.1"/>
    <property type="molecule type" value="Genomic_DNA"/>
</dbReference>
<organism evidence="2 3">
    <name type="scientific">Actinoplanes cyaneus</name>
    <dbReference type="NCBI Taxonomy" id="52696"/>
    <lineage>
        <taxon>Bacteria</taxon>
        <taxon>Bacillati</taxon>
        <taxon>Actinomycetota</taxon>
        <taxon>Actinomycetes</taxon>
        <taxon>Micromonosporales</taxon>
        <taxon>Micromonosporaceae</taxon>
        <taxon>Actinoplanes</taxon>
    </lineage>
</organism>
<protein>
    <submittedName>
        <fullName evidence="2">Uncharacterized protein</fullName>
    </submittedName>
</protein>
<proteinExistence type="predicted"/>
<evidence type="ECO:0000256" key="1">
    <source>
        <dbReference type="SAM" id="MobiDB-lite"/>
    </source>
</evidence>
<dbReference type="Proteomes" id="UP000619479">
    <property type="component" value="Unassembled WGS sequence"/>
</dbReference>
<sequence length="85" mass="8967">MNDAQDRYPQNDPDRAEGLISDAQGEFVREHPGGAFDPRAFRPGRPAAPAEPAGQDQPAGEPPMTGDRMAPPGGEAAKADRSGNR</sequence>
<name>A0A919IJZ7_9ACTN</name>
<reference evidence="2" key="1">
    <citation type="submission" date="2021-01" db="EMBL/GenBank/DDBJ databases">
        <title>Whole genome shotgun sequence of Actinoplanes cyaneus NBRC 14990.</title>
        <authorList>
            <person name="Komaki H."/>
            <person name="Tamura T."/>
        </authorList>
    </citation>
    <scope>NUCLEOTIDE SEQUENCE</scope>
    <source>
        <strain evidence="2">NBRC 14990</strain>
    </source>
</reference>
<dbReference type="AlphaFoldDB" id="A0A919IJZ7"/>
<keyword evidence="3" id="KW-1185">Reference proteome</keyword>
<gene>
    <name evidence="2" type="ORF">Acy02nite_51100</name>
</gene>
<feature type="compositionally biased region" description="Low complexity" evidence="1">
    <location>
        <begin position="41"/>
        <end position="53"/>
    </location>
</feature>
<dbReference type="RefSeq" id="WP_203744732.1">
    <property type="nucleotide sequence ID" value="NZ_BAAAUC010000004.1"/>
</dbReference>
<comment type="caution">
    <text evidence="2">The sequence shown here is derived from an EMBL/GenBank/DDBJ whole genome shotgun (WGS) entry which is preliminary data.</text>
</comment>
<feature type="region of interest" description="Disordered" evidence="1">
    <location>
        <begin position="1"/>
        <end position="85"/>
    </location>
</feature>